<dbReference type="SMART" id="SM00382">
    <property type="entry name" value="AAA"/>
    <property type="match status" value="1"/>
</dbReference>
<feature type="compositionally biased region" description="Low complexity" evidence="8">
    <location>
        <begin position="696"/>
        <end position="712"/>
    </location>
</feature>
<keyword evidence="2" id="KW-0813">Transport</keyword>
<evidence type="ECO:0000256" key="5">
    <source>
        <dbReference type="ARBA" id="ARBA00022840"/>
    </source>
</evidence>
<dbReference type="PROSITE" id="PS50893">
    <property type="entry name" value="ABC_TRANSPORTER_2"/>
    <property type="match status" value="1"/>
</dbReference>
<name>C1EAX7_MICCC</name>
<feature type="transmembrane region" description="Helical" evidence="9">
    <location>
        <begin position="931"/>
        <end position="951"/>
    </location>
</feature>
<evidence type="ECO:0000256" key="8">
    <source>
        <dbReference type="SAM" id="MobiDB-lite"/>
    </source>
</evidence>
<reference evidence="11 12" key="1">
    <citation type="journal article" date="2009" name="Science">
        <title>Green evolution and dynamic adaptations revealed by genomes of the marine picoeukaryotes Micromonas.</title>
        <authorList>
            <person name="Worden A.Z."/>
            <person name="Lee J.H."/>
            <person name="Mock T."/>
            <person name="Rouze P."/>
            <person name="Simmons M.P."/>
            <person name="Aerts A.L."/>
            <person name="Allen A.E."/>
            <person name="Cuvelier M.L."/>
            <person name="Derelle E."/>
            <person name="Everett M.V."/>
            <person name="Foulon E."/>
            <person name="Grimwood J."/>
            <person name="Gundlach H."/>
            <person name="Henrissat B."/>
            <person name="Napoli C."/>
            <person name="McDonald S.M."/>
            <person name="Parker M.S."/>
            <person name="Rombauts S."/>
            <person name="Salamov A."/>
            <person name="Von Dassow P."/>
            <person name="Badger J.H."/>
            <person name="Coutinho P.M."/>
            <person name="Demir E."/>
            <person name="Dubchak I."/>
            <person name="Gentemann C."/>
            <person name="Eikrem W."/>
            <person name="Gready J.E."/>
            <person name="John U."/>
            <person name="Lanier W."/>
            <person name="Lindquist E.A."/>
            <person name="Lucas S."/>
            <person name="Mayer K.F."/>
            <person name="Moreau H."/>
            <person name="Not F."/>
            <person name="Otillar R."/>
            <person name="Panaud O."/>
            <person name="Pangilinan J."/>
            <person name="Paulsen I."/>
            <person name="Piegu B."/>
            <person name="Poliakov A."/>
            <person name="Robbens S."/>
            <person name="Schmutz J."/>
            <person name="Toulza E."/>
            <person name="Wyss T."/>
            <person name="Zelensky A."/>
            <person name="Zhou K."/>
            <person name="Armbrust E.V."/>
            <person name="Bhattacharya D."/>
            <person name="Goodenough U.W."/>
            <person name="Van de Peer Y."/>
            <person name="Grigoriev I.V."/>
        </authorList>
    </citation>
    <scope>NUCLEOTIDE SEQUENCE [LARGE SCALE GENOMIC DNA]</scope>
    <source>
        <strain evidence="12">RCC299 / NOUM17</strain>
    </source>
</reference>
<dbReference type="Proteomes" id="UP000002009">
    <property type="component" value="Chromosome 7"/>
</dbReference>
<evidence type="ECO:0000313" key="11">
    <source>
        <dbReference type="EMBL" id="ACO65284.1"/>
    </source>
</evidence>
<dbReference type="InterPro" id="IPR013525">
    <property type="entry name" value="ABC2_TM"/>
</dbReference>
<evidence type="ECO:0000259" key="10">
    <source>
        <dbReference type="PROSITE" id="PS50893"/>
    </source>
</evidence>
<feature type="region of interest" description="Disordered" evidence="8">
    <location>
        <begin position="761"/>
        <end position="795"/>
    </location>
</feature>
<keyword evidence="6 9" id="KW-1133">Transmembrane helix</keyword>
<keyword evidence="4" id="KW-0547">Nucleotide-binding</keyword>
<feature type="compositionally biased region" description="Basic and acidic residues" evidence="8">
    <location>
        <begin position="23"/>
        <end position="36"/>
    </location>
</feature>
<dbReference type="GO" id="GO:0016020">
    <property type="term" value="C:membrane"/>
    <property type="evidence" value="ECO:0007669"/>
    <property type="project" value="UniProtKB-SubCell"/>
</dbReference>
<dbReference type="InterPro" id="IPR003593">
    <property type="entry name" value="AAA+_ATPase"/>
</dbReference>
<dbReference type="OMA" id="YAWGAML"/>
<dbReference type="InterPro" id="IPR027417">
    <property type="entry name" value="P-loop_NTPase"/>
</dbReference>
<dbReference type="EMBL" id="CP001328">
    <property type="protein sequence ID" value="ACO65284.1"/>
    <property type="molecule type" value="Genomic_DNA"/>
</dbReference>
<feature type="domain" description="ABC transporter" evidence="10">
    <location>
        <begin position="329"/>
        <end position="660"/>
    </location>
</feature>
<dbReference type="PANTHER" id="PTHR48041:SF2">
    <property type="entry name" value="ATP-DEPENDENT PERMEASE-RELATED"/>
    <property type="match status" value="1"/>
</dbReference>
<feature type="compositionally biased region" description="Low complexity" evidence="8">
    <location>
        <begin position="764"/>
        <end position="778"/>
    </location>
</feature>
<evidence type="ECO:0000256" key="7">
    <source>
        <dbReference type="ARBA" id="ARBA00023136"/>
    </source>
</evidence>
<dbReference type="Gene3D" id="3.40.50.300">
    <property type="entry name" value="P-loop containing nucleotide triphosphate hydrolases"/>
    <property type="match status" value="1"/>
</dbReference>
<evidence type="ECO:0000256" key="2">
    <source>
        <dbReference type="ARBA" id="ARBA00022448"/>
    </source>
</evidence>
<dbReference type="PROSITE" id="PS00211">
    <property type="entry name" value="ABC_TRANSPORTER_1"/>
    <property type="match status" value="1"/>
</dbReference>
<dbReference type="GO" id="GO:0005524">
    <property type="term" value="F:ATP binding"/>
    <property type="evidence" value="ECO:0007669"/>
    <property type="project" value="UniProtKB-KW"/>
</dbReference>
<dbReference type="RefSeq" id="XP_002504026.1">
    <property type="nucleotide sequence ID" value="XM_002503980.1"/>
</dbReference>
<evidence type="ECO:0000256" key="4">
    <source>
        <dbReference type="ARBA" id="ARBA00022741"/>
    </source>
</evidence>
<dbReference type="AlphaFoldDB" id="C1EAX7"/>
<evidence type="ECO:0000256" key="9">
    <source>
        <dbReference type="SAM" id="Phobius"/>
    </source>
</evidence>
<keyword evidence="3 9" id="KW-0812">Transmembrane</keyword>
<feature type="region of interest" description="Disordered" evidence="8">
    <location>
        <begin position="516"/>
        <end position="546"/>
    </location>
</feature>
<protein>
    <submittedName>
        <fullName evidence="11">ATP-binding cassette superfamily</fullName>
    </submittedName>
</protein>
<evidence type="ECO:0000256" key="1">
    <source>
        <dbReference type="ARBA" id="ARBA00004141"/>
    </source>
</evidence>
<dbReference type="PANTHER" id="PTHR48041">
    <property type="entry name" value="ABC TRANSPORTER G FAMILY MEMBER 28"/>
    <property type="match status" value="1"/>
</dbReference>
<keyword evidence="12" id="KW-1185">Reference proteome</keyword>
<feature type="region of interest" description="Disordered" evidence="8">
    <location>
        <begin position="1"/>
        <end position="39"/>
    </location>
</feature>
<keyword evidence="7 9" id="KW-0472">Membrane</keyword>
<proteinExistence type="predicted"/>
<accession>C1EAX7</accession>
<dbReference type="InterPro" id="IPR017871">
    <property type="entry name" value="ABC_transporter-like_CS"/>
</dbReference>
<feature type="transmembrane region" description="Helical" evidence="9">
    <location>
        <begin position="894"/>
        <end position="925"/>
    </location>
</feature>
<evidence type="ECO:0000256" key="3">
    <source>
        <dbReference type="ARBA" id="ARBA00022692"/>
    </source>
</evidence>
<organism evidence="11 12">
    <name type="scientific">Micromonas commoda (strain RCC299 / NOUM17 / CCMP2709)</name>
    <name type="common">Picoplanktonic green alga</name>
    <dbReference type="NCBI Taxonomy" id="296587"/>
    <lineage>
        <taxon>Eukaryota</taxon>
        <taxon>Viridiplantae</taxon>
        <taxon>Chlorophyta</taxon>
        <taxon>Mamiellophyceae</taxon>
        <taxon>Mamiellales</taxon>
        <taxon>Mamiellaceae</taxon>
        <taxon>Micromonas</taxon>
    </lineage>
</organism>
<feature type="region of interest" description="Disordered" evidence="8">
    <location>
        <begin position="184"/>
        <end position="216"/>
    </location>
</feature>
<gene>
    <name evidence="11" type="ORF">MICPUN_60232</name>
</gene>
<evidence type="ECO:0000256" key="6">
    <source>
        <dbReference type="ARBA" id="ARBA00022989"/>
    </source>
</evidence>
<dbReference type="InterPro" id="IPR003439">
    <property type="entry name" value="ABC_transporter-like_ATP-bd"/>
</dbReference>
<feature type="transmembrane region" description="Helical" evidence="9">
    <location>
        <begin position="821"/>
        <end position="842"/>
    </location>
</feature>
<keyword evidence="5 11" id="KW-0067">ATP-binding</keyword>
<dbReference type="KEGG" id="mis:MICPUN_60232"/>
<feature type="transmembrane region" description="Helical" evidence="9">
    <location>
        <begin position="1055"/>
        <end position="1073"/>
    </location>
</feature>
<dbReference type="GeneID" id="8245316"/>
<dbReference type="Pfam" id="PF01061">
    <property type="entry name" value="ABC2_membrane"/>
    <property type="match status" value="1"/>
</dbReference>
<evidence type="ECO:0000313" key="12">
    <source>
        <dbReference type="Proteomes" id="UP000002009"/>
    </source>
</evidence>
<comment type="subcellular location">
    <subcellularLocation>
        <location evidence="1">Membrane</location>
        <topology evidence="1">Multi-pass membrane protein</topology>
    </subcellularLocation>
</comment>
<dbReference type="OrthoDB" id="566375at2759"/>
<feature type="transmembrane region" description="Helical" evidence="9">
    <location>
        <begin position="260"/>
        <end position="283"/>
    </location>
</feature>
<dbReference type="eggNOG" id="KOG0061">
    <property type="taxonomic scope" value="Eukaryota"/>
</dbReference>
<dbReference type="GO" id="GO:0016887">
    <property type="term" value="F:ATP hydrolysis activity"/>
    <property type="evidence" value="ECO:0007669"/>
    <property type="project" value="InterPro"/>
</dbReference>
<sequence>MSPRLDDRARPPIRPGSDDDAAGDARERRGRREGGKGRRATNLGSLAAVVAAAAAAACLVPRGATAQFLSVPDTFLSSTDPSAPCPVDVDDLRLDPGLGEACDPGVQGDNLCDACVCDMALRLAEAGYRITGPDAVPFQACALQNLLALQQRGGLSIGGMMEVSRRCKSAPACIREISDDFFAKPPETPSGGGAAAPTASILLDDDDDDSHDDAQAGAPIDVECEGQGCVLAGLVAAAPREPDSSARSHSPNLASPPPDVFAASIAVPVVLGCFLIWLVAFCVGRERRRARLAAAFGPVPVGGGAGIGAGGVDTAGGAEARVSAGIGEVRFDDVVVVAGAGGRGKTPSRRLLDGVSGTCRRGELLGLLGPSGAGKSTLLNVVAGRVDLVRGMRQTGGVVALDDVPTRSRRLSRQVAYVPQHDTHLPPYLTVFETVMYSAELQLPWFTSTSDKHAKALAVLHELSLASVADSRVGADDGNAGGGGTAVRSTARHTAKVLGEYAATSPVVGAMCRRASSAGSSRREDESVGHMSDTNNVGECRKTTSDHPGKVFRGTGCVSGGERRRVSVAMELVTGPDVLVLDEPTSGLDAHAAASMVRTLRHLATRGTGRVVIFSVHQPSPRAFQAIDNVILLGPGGKRLWSGAPRDADEFFTRAGLPCPEEDLDGGMDIGALENIDTSRGLENIDTSGGLEKIDPAGAPAGSSRALAAGLSIPPPSSSSPSSSSSHRVDVSEWMLEVAACPARRATLAAAAAAAAAPSSMSTPSYAKVPSASASAPSLPTPPSSDRPEPATAKTLRHRSWITETRVLLGRAGRTIARDPSLLVAHLLVASMTAVVLGWLYLDSPKSLAGFQNRAGGIFFTLVFFGLGSTSAADRLAAESATRAREIQSGYHGAGSYVLSALVTDVACLRAPAAAAYALVFYFLMGLKAEASAFFTFLGVLELFVVCTAAMSSLVSLCFDVPAVANLIATSLQLLGAMFGGFLVSIQNVAPYLRWIQWLSVYRYAWGAMLASEMDGQTFLFDVNDFEGARVQMLVGGQTYLNTFALDPRNVPRDAAALGGIFAALALACWARLHLRFATQRS</sequence>
<dbReference type="SUPFAM" id="SSF52540">
    <property type="entry name" value="P-loop containing nucleoside triphosphate hydrolases"/>
    <property type="match status" value="1"/>
</dbReference>
<feature type="transmembrane region" description="Helical" evidence="9">
    <location>
        <begin position="963"/>
        <end position="986"/>
    </location>
</feature>
<feature type="transmembrane region" description="Helical" evidence="9">
    <location>
        <begin position="854"/>
        <end position="873"/>
    </location>
</feature>
<dbReference type="Pfam" id="PF00005">
    <property type="entry name" value="ABC_tran"/>
    <property type="match status" value="2"/>
</dbReference>
<feature type="region of interest" description="Disordered" evidence="8">
    <location>
        <begin position="681"/>
        <end position="726"/>
    </location>
</feature>
<dbReference type="InterPro" id="IPR050352">
    <property type="entry name" value="ABCG_transporters"/>
</dbReference>
<dbReference type="GO" id="GO:0140359">
    <property type="term" value="F:ABC-type transporter activity"/>
    <property type="evidence" value="ECO:0007669"/>
    <property type="project" value="InterPro"/>
</dbReference>
<dbReference type="InParanoid" id="C1EAX7"/>
<feature type="compositionally biased region" description="Basic and acidic residues" evidence="8">
    <location>
        <begin position="1"/>
        <end position="10"/>
    </location>
</feature>